<evidence type="ECO:0000259" key="1">
    <source>
        <dbReference type="Pfam" id="PF01636"/>
    </source>
</evidence>
<dbReference type="PANTHER" id="PTHR21310">
    <property type="entry name" value="AMINOGLYCOSIDE PHOSPHOTRANSFERASE-RELATED-RELATED"/>
    <property type="match status" value="1"/>
</dbReference>
<gene>
    <name evidence="2" type="ORF">K505DRAFT_237635</name>
</gene>
<dbReference type="PANTHER" id="PTHR21310:SF48">
    <property type="entry name" value="AMINOGLYCOSIDE PHOSPHOTRANSFERASE DOMAIN-CONTAINING PROTEIN"/>
    <property type="match status" value="1"/>
</dbReference>
<dbReference type="OrthoDB" id="3792302at2759"/>
<protein>
    <recommendedName>
        <fullName evidence="1">Aminoglycoside phosphotransferase domain-containing protein</fullName>
    </recommendedName>
</protein>
<evidence type="ECO:0000313" key="2">
    <source>
        <dbReference type="EMBL" id="KAF2796449.1"/>
    </source>
</evidence>
<feature type="domain" description="Aminoglycoside phosphotransferase" evidence="1">
    <location>
        <begin position="57"/>
        <end position="210"/>
    </location>
</feature>
<name>A0A6A6XJ22_9PLEO</name>
<dbReference type="EMBL" id="MU001830">
    <property type="protein sequence ID" value="KAF2796449.1"/>
    <property type="molecule type" value="Genomic_DNA"/>
</dbReference>
<keyword evidence="3" id="KW-1185">Reference proteome</keyword>
<dbReference type="InterPro" id="IPR002575">
    <property type="entry name" value="Aminoglycoside_PTrfase"/>
</dbReference>
<organism evidence="2 3">
    <name type="scientific">Melanomma pulvis-pyrius CBS 109.77</name>
    <dbReference type="NCBI Taxonomy" id="1314802"/>
    <lineage>
        <taxon>Eukaryota</taxon>
        <taxon>Fungi</taxon>
        <taxon>Dikarya</taxon>
        <taxon>Ascomycota</taxon>
        <taxon>Pezizomycotina</taxon>
        <taxon>Dothideomycetes</taxon>
        <taxon>Pleosporomycetidae</taxon>
        <taxon>Pleosporales</taxon>
        <taxon>Melanommataceae</taxon>
        <taxon>Melanomma</taxon>
    </lineage>
</organism>
<dbReference type="Proteomes" id="UP000799757">
    <property type="component" value="Unassembled WGS sequence"/>
</dbReference>
<dbReference type="InterPro" id="IPR051678">
    <property type="entry name" value="AGP_Transferase"/>
</dbReference>
<dbReference type="SUPFAM" id="SSF56112">
    <property type="entry name" value="Protein kinase-like (PK-like)"/>
    <property type="match status" value="1"/>
</dbReference>
<accession>A0A6A6XJ22</accession>
<proteinExistence type="predicted"/>
<dbReference type="InterPro" id="IPR011009">
    <property type="entry name" value="Kinase-like_dom_sf"/>
</dbReference>
<sequence>MDRDKTRGKGTFKIPFPYYAPDDSLPPIPTAQDVENARTLKYNDREDRDRFSPTQEFRVSTVYLVKFSKDPDRIMQEAENLLFLQEHGIRAPKLYATFSDQEADPLDWASVGQKPPTLYYSVMDFIDGITMGPLEFEDLEPQIRSKLSVKMAEQLRLLRSIPAPNPQYYGRIHYQGIRHVSFTTYRDELQAGPFDTYEAFLQKVKDTFEANLCFGLNQEMSQKMKFYLHIFHDCFDKSSKSAEPKLTNLGMTFDNIVFAPSASNQSNRIEDYDVWLTDWEFMGWFPAWVQVASAAVHLSGGLDLLDRIEIAEGFKPYCYTEAKFFLECCGFFSTSI</sequence>
<dbReference type="AlphaFoldDB" id="A0A6A6XJ22"/>
<dbReference type="Pfam" id="PF01636">
    <property type="entry name" value="APH"/>
    <property type="match status" value="1"/>
</dbReference>
<evidence type="ECO:0000313" key="3">
    <source>
        <dbReference type="Proteomes" id="UP000799757"/>
    </source>
</evidence>
<reference evidence="2" key="1">
    <citation type="journal article" date="2020" name="Stud. Mycol.">
        <title>101 Dothideomycetes genomes: a test case for predicting lifestyles and emergence of pathogens.</title>
        <authorList>
            <person name="Haridas S."/>
            <person name="Albert R."/>
            <person name="Binder M."/>
            <person name="Bloem J."/>
            <person name="Labutti K."/>
            <person name="Salamov A."/>
            <person name="Andreopoulos B."/>
            <person name="Baker S."/>
            <person name="Barry K."/>
            <person name="Bills G."/>
            <person name="Bluhm B."/>
            <person name="Cannon C."/>
            <person name="Castanera R."/>
            <person name="Culley D."/>
            <person name="Daum C."/>
            <person name="Ezra D."/>
            <person name="Gonzalez J."/>
            <person name="Henrissat B."/>
            <person name="Kuo A."/>
            <person name="Liang C."/>
            <person name="Lipzen A."/>
            <person name="Lutzoni F."/>
            <person name="Magnuson J."/>
            <person name="Mondo S."/>
            <person name="Nolan M."/>
            <person name="Ohm R."/>
            <person name="Pangilinan J."/>
            <person name="Park H.-J."/>
            <person name="Ramirez L."/>
            <person name="Alfaro M."/>
            <person name="Sun H."/>
            <person name="Tritt A."/>
            <person name="Yoshinaga Y."/>
            <person name="Zwiers L.-H."/>
            <person name="Turgeon B."/>
            <person name="Goodwin S."/>
            <person name="Spatafora J."/>
            <person name="Crous P."/>
            <person name="Grigoriev I."/>
        </authorList>
    </citation>
    <scope>NUCLEOTIDE SEQUENCE</scope>
    <source>
        <strain evidence="2">CBS 109.77</strain>
    </source>
</reference>